<name>A0A849VEN4_9GAMM</name>
<comment type="caution">
    <text evidence="2">The sequence shown here is derived from an EMBL/GenBank/DDBJ whole genome shotgun (WGS) entry which is preliminary data.</text>
</comment>
<evidence type="ECO:0000313" key="3">
    <source>
        <dbReference type="Proteomes" id="UP000586305"/>
    </source>
</evidence>
<evidence type="ECO:0000313" key="2">
    <source>
        <dbReference type="EMBL" id="NOU52179.1"/>
    </source>
</evidence>
<dbReference type="AlphaFoldDB" id="A0A849VEN4"/>
<keyword evidence="1" id="KW-0472">Membrane</keyword>
<dbReference type="EMBL" id="JABBPG010000008">
    <property type="protein sequence ID" value="NOU52179.1"/>
    <property type="molecule type" value="Genomic_DNA"/>
</dbReference>
<evidence type="ECO:0000256" key="1">
    <source>
        <dbReference type="SAM" id="Phobius"/>
    </source>
</evidence>
<dbReference type="RefSeq" id="WP_171627237.1">
    <property type="nucleotide sequence ID" value="NZ_JABBPG010000008.1"/>
</dbReference>
<keyword evidence="1" id="KW-0812">Transmembrane</keyword>
<dbReference type="Proteomes" id="UP000586305">
    <property type="component" value="Unassembled WGS sequence"/>
</dbReference>
<accession>A0A849VEN4</accession>
<feature type="transmembrane region" description="Helical" evidence="1">
    <location>
        <begin position="33"/>
        <end position="51"/>
    </location>
</feature>
<proteinExistence type="predicted"/>
<protein>
    <submittedName>
        <fullName evidence="2">Uncharacterized protein</fullName>
    </submittedName>
</protein>
<keyword evidence="3" id="KW-1185">Reference proteome</keyword>
<keyword evidence="1" id="KW-1133">Transmembrane helix</keyword>
<reference evidence="2 3" key="1">
    <citation type="submission" date="2020-04" db="EMBL/GenBank/DDBJ databases">
        <title>Pseudoalteromonas caenipelagi sp. nov., isolated from a tidal flat.</title>
        <authorList>
            <person name="Park S."/>
            <person name="Yoon J.-H."/>
        </authorList>
    </citation>
    <scope>NUCLEOTIDE SEQUENCE [LARGE SCALE GENOMIC DNA]</scope>
    <source>
        <strain evidence="2 3">JBTF-M23</strain>
    </source>
</reference>
<organism evidence="2 3">
    <name type="scientific">Pseudoalteromonas caenipelagi</name>
    <dbReference type="NCBI Taxonomy" id="2726988"/>
    <lineage>
        <taxon>Bacteria</taxon>
        <taxon>Pseudomonadati</taxon>
        <taxon>Pseudomonadota</taxon>
        <taxon>Gammaproteobacteria</taxon>
        <taxon>Alteromonadales</taxon>
        <taxon>Pseudoalteromonadaceae</taxon>
        <taxon>Pseudoalteromonas</taxon>
    </lineage>
</organism>
<gene>
    <name evidence="2" type="ORF">HG263_16745</name>
</gene>
<sequence length="60" mass="6688">MLYAVLTVLLVAVGCFAFLPRFKKTIERYSVGVDFILTLLATLAGVLVSIVRNKLKKRMS</sequence>